<dbReference type="InterPro" id="IPR035937">
    <property type="entry name" value="FPG_N"/>
</dbReference>
<dbReference type="InterPro" id="IPR000214">
    <property type="entry name" value="Znf_DNA_glyclase/AP_lyase"/>
</dbReference>
<dbReference type="Pfam" id="PF06827">
    <property type="entry name" value="zf-FPG_IleRS"/>
    <property type="match status" value="1"/>
</dbReference>
<proteinExistence type="inferred from homology"/>
<organism evidence="18">
    <name type="scientific">Leucothrix mucor</name>
    <dbReference type="NCBI Taxonomy" id="45248"/>
    <lineage>
        <taxon>Bacteria</taxon>
        <taxon>Pseudomonadati</taxon>
        <taxon>Pseudomonadota</taxon>
        <taxon>Gammaproteobacteria</taxon>
        <taxon>Thiotrichales</taxon>
        <taxon>Thiotrichaceae</taxon>
        <taxon>Leucothrix</taxon>
    </lineage>
</organism>
<dbReference type="Gene3D" id="3.20.190.10">
    <property type="entry name" value="MutM-like, N-terminal"/>
    <property type="match status" value="1"/>
</dbReference>
<keyword evidence="4 15" id="KW-0479">Metal-binding</keyword>
<evidence type="ECO:0000256" key="8">
    <source>
        <dbReference type="ARBA" id="ARBA00022833"/>
    </source>
</evidence>
<feature type="active site" description="Proton donor" evidence="15">
    <location>
        <position position="3"/>
    </location>
</feature>
<evidence type="ECO:0000313" key="18">
    <source>
        <dbReference type="EMBL" id="HFC92083.1"/>
    </source>
</evidence>
<dbReference type="InterPro" id="IPR015886">
    <property type="entry name" value="H2TH_FPG"/>
</dbReference>
<dbReference type="Pfam" id="PF06831">
    <property type="entry name" value="H2TH"/>
    <property type="match status" value="1"/>
</dbReference>
<evidence type="ECO:0000256" key="15">
    <source>
        <dbReference type="HAMAP-Rule" id="MF_00103"/>
    </source>
</evidence>
<dbReference type="GO" id="GO:0008270">
    <property type="term" value="F:zinc ion binding"/>
    <property type="evidence" value="ECO:0007669"/>
    <property type="project" value="UniProtKB-UniRule"/>
</dbReference>
<keyword evidence="5 15" id="KW-0227">DNA damage</keyword>
<evidence type="ECO:0000256" key="14">
    <source>
        <dbReference type="ARBA" id="ARBA00044632"/>
    </source>
</evidence>
<keyword evidence="9 15" id="KW-0238">DNA-binding</keyword>
<dbReference type="PROSITE" id="PS51066">
    <property type="entry name" value="ZF_FPG_2"/>
    <property type="match status" value="1"/>
</dbReference>
<dbReference type="GO" id="GO:0034039">
    <property type="term" value="F:8-oxo-7,8-dihydroguanine DNA N-glycosylase activity"/>
    <property type="evidence" value="ECO:0007669"/>
    <property type="project" value="TreeGrafter"/>
</dbReference>
<keyword evidence="7 15" id="KW-0378">Hydrolase</keyword>
<comment type="subunit">
    <text evidence="3 15">Monomer.</text>
</comment>
<dbReference type="EC" id="3.2.2.23" evidence="15"/>
<dbReference type="PANTHER" id="PTHR22993:SF9">
    <property type="entry name" value="FORMAMIDOPYRIMIDINE-DNA GLYCOSYLASE"/>
    <property type="match status" value="1"/>
</dbReference>
<dbReference type="InterPro" id="IPR012319">
    <property type="entry name" value="FPG_cat"/>
</dbReference>
<evidence type="ECO:0000256" key="3">
    <source>
        <dbReference type="ARBA" id="ARBA00011245"/>
    </source>
</evidence>
<reference evidence="18" key="1">
    <citation type="journal article" date="2020" name="mSystems">
        <title>Genome- and Community-Level Interaction Insights into Carbon Utilization and Element Cycling Functions of Hydrothermarchaeota in Hydrothermal Sediment.</title>
        <authorList>
            <person name="Zhou Z."/>
            <person name="Liu Y."/>
            <person name="Xu W."/>
            <person name="Pan J."/>
            <person name="Luo Z.H."/>
            <person name="Li M."/>
        </authorList>
    </citation>
    <scope>NUCLEOTIDE SEQUENCE [LARGE SCALE GENOMIC DNA]</scope>
    <source>
        <strain evidence="18">HyVt-493</strain>
    </source>
</reference>
<dbReference type="NCBIfam" id="NF002211">
    <property type="entry name" value="PRK01103.1"/>
    <property type="match status" value="1"/>
</dbReference>
<dbReference type="Pfam" id="PF01149">
    <property type="entry name" value="Fapy_DNA_glyco"/>
    <property type="match status" value="1"/>
</dbReference>
<comment type="catalytic activity">
    <reaction evidence="14 15">
        <text>2'-deoxyribonucleotide-(2'-deoxyribose 5'-phosphate)-2'-deoxyribonucleotide-DNA = a 3'-end 2'-deoxyribonucleotide-(2,3-dehydro-2,3-deoxyribose 5'-phosphate)-DNA + a 5'-end 5'-phospho-2'-deoxyribonucleoside-DNA + H(+)</text>
        <dbReference type="Rhea" id="RHEA:66592"/>
        <dbReference type="Rhea" id="RHEA-COMP:13180"/>
        <dbReference type="Rhea" id="RHEA-COMP:16897"/>
        <dbReference type="Rhea" id="RHEA-COMP:17067"/>
        <dbReference type="ChEBI" id="CHEBI:15378"/>
        <dbReference type="ChEBI" id="CHEBI:136412"/>
        <dbReference type="ChEBI" id="CHEBI:157695"/>
        <dbReference type="ChEBI" id="CHEBI:167181"/>
        <dbReference type="EC" id="4.2.99.18"/>
    </reaction>
</comment>
<dbReference type="EMBL" id="DRMS01000183">
    <property type="protein sequence ID" value="HFC92083.1"/>
    <property type="molecule type" value="Genomic_DNA"/>
</dbReference>
<feature type="binding site" evidence="15">
    <location>
        <position position="151"/>
    </location>
    <ligand>
        <name>DNA</name>
        <dbReference type="ChEBI" id="CHEBI:16991"/>
    </ligand>
</feature>
<sequence length="270" mass="30236">MPELPEVETTRRGIAPYIEGKIVKSIIIRQAKLRWPVPDSLHELEGRKISSVTRRAKYLLLQSAKGCVILHLGMSGSLRIIDASLKAEKHDHIDIILATGKALRLHDPRRFGAVLWTTNDPLQHTLLSKLGPEPLSDAFHAPLLYKVSQKRRVSIKQFIMNAQIVVGVGNIYASESLFMAGISPKTMAGRMSLRRYEKLVEAIKIILVRAIEQGGTTLRDFVQAEGKPGYFQQQLHVYGRAGEECPVCHSLIKKITQGQRSSFYCSKCQT</sequence>
<feature type="active site" description="Proton donor; for delta-elimination activity" evidence="15">
    <location>
        <position position="260"/>
    </location>
</feature>
<comment type="similarity">
    <text evidence="2 15">Belongs to the FPG family.</text>
</comment>
<dbReference type="SMART" id="SM01232">
    <property type="entry name" value="H2TH"/>
    <property type="match status" value="1"/>
</dbReference>
<dbReference type="FunFam" id="1.10.8.50:FF:000003">
    <property type="entry name" value="Formamidopyrimidine-DNA glycosylase"/>
    <property type="match status" value="1"/>
</dbReference>
<dbReference type="CDD" id="cd08966">
    <property type="entry name" value="EcFpg-like_N"/>
    <property type="match status" value="1"/>
</dbReference>
<evidence type="ECO:0000256" key="6">
    <source>
        <dbReference type="ARBA" id="ARBA00022771"/>
    </source>
</evidence>
<keyword evidence="6 15" id="KW-0863">Zinc-finger</keyword>
<keyword evidence="12 15" id="KW-0511">Multifunctional enzyme</keyword>
<evidence type="ECO:0000259" key="16">
    <source>
        <dbReference type="PROSITE" id="PS51066"/>
    </source>
</evidence>
<comment type="cofactor">
    <cofactor evidence="15">
        <name>Zn(2+)</name>
        <dbReference type="ChEBI" id="CHEBI:29105"/>
    </cofactor>
    <text evidence="15">Binds 1 zinc ion per subunit.</text>
</comment>
<dbReference type="InterPro" id="IPR015887">
    <property type="entry name" value="DNA_glyclase_Znf_dom_DNA_BS"/>
</dbReference>
<evidence type="ECO:0000256" key="12">
    <source>
        <dbReference type="ARBA" id="ARBA00023268"/>
    </source>
</evidence>
<dbReference type="GO" id="GO:0003684">
    <property type="term" value="F:damaged DNA binding"/>
    <property type="evidence" value="ECO:0007669"/>
    <property type="project" value="InterPro"/>
</dbReference>
<evidence type="ECO:0000256" key="13">
    <source>
        <dbReference type="ARBA" id="ARBA00023295"/>
    </source>
</evidence>
<evidence type="ECO:0000259" key="17">
    <source>
        <dbReference type="PROSITE" id="PS51068"/>
    </source>
</evidence>
<keyword evidence="10 15" id="KW-0234">DNA repair</keyword>
<dbReference type="GO" id="GO:0140078">
    <property type="term" value="F:class I DNA-(apurinic or apyrimidinic site) endonuclease activity"/>
    <property type="evidence" value="ECO:0007669"/>
    <property type="project" value="UniProtKB-EC"/>
</dbReference>
<dbReference type="SMART" id="SM00898">
    <property type="entry name" value="Fapy_DNA_glyco"/>
    <property type="match status" value="1"/>
</dbReference>
<dbReference type="PROSITE" id="PS01242">
    <property type="entry name" value="ZF_FPG_1"/>
    <property type="match status" value="1"/>
</dbReference>
<evidence type="ECO:0000256" key="11">
    <source>
        <dbReference type="ARBA" id="ARBA00023239"/>
    </source>
</evidence>
<name>A0A7V2T2A1_LEUMU</name>
<feature type="domain" description="Formamidopyrimidine-DNA glycosylase catalytic" evidence="17">
    <location>
        <begin position="2"/>
        <end position="112"/>
    </location>
</feature>
<keyword evidence="13 15" id="KW-0326">Glycosidase</keyword>
<evidence type="ECO:0000256" key="9">
    <source>
        <dbReference type="ARBA" id="ARBA00023125"/>
    </source>
</evidence>
<dbReference type="HAMAP" id="MF_00103">
    <property type="entry name" value="Fapy_DNA_glycosyl"/>
    <property type="match status" value="1"/>
</dbReference>
<keyword evidence="11 15" id="KW-0456">Lyase</keyword>
<dbReference type="InterPro" id="IPR010979">
    <property type="entry name" value="Ribosomal_uS13-like_H2TH"/>
</dbReference>
<dbReference type="FunFam" id="3.20.190.10:FF:000001">
    <property type="entry name" value="Formamidopyrimidine-DNA glycosylase"/>
    <property type="match status" value="1"/>
</dbReference>
<feature type="active site" description="Proton donor; for beta-elimination activity" evidence="15">
    <location>
        <position position="57"/>
    </location>
</feature>
<evidence type="ECO:0000256" key="10">
    <source>
        <dbReference type="ARBA" id="ARBA00023204"/>
    </source>
</evidence>
<feature type="binding site" evidence="15">
    <location>
        <position position="90"/>
    </location>
    <ligand>
        <name>DNA</name>
        <dbReference type="ChEBI" id="CHEBI:16991"/>
    </ligand>
</feature>
<evidence type="ECO:0000256" key="7">
    <source>
        <dbReference type="ARBA" id="ARBA00022801"/>
    </source>
</evidence>
<evidence type="ECO:0000256" key="5">
    <source>
        <dbReference type="ARBA" id="ARBA00022763"/>
    </source>
</evidence>
<comment type="caution">
    <text evidence="18">The sequence shown here is derived from an EMBL/GenBank/DDBJ whole genome shotgun (WGS) entry which is preliminary data.</text>
</comment>
<feature type="binding site" evidence="15">
    <location>
        <position position="109"/>
    </location>
    <ligand>
        <name>DNA</name>
        <dbReference type="ChEBI" id="CHEBI:16991"/>
    </ligand>
</feature>
<dbReference type="EC" id="4.2.99.18" evidence="15"/>
<dbReference type="GO" id="GO:0006284">
    <property type="term" value="P:base-excision repair"/>
    <property type="evidence" value="ECO:0007669"/>
    <property type="project" value="InterPro"/>
</dbReference>
<dbReference type="InterPro" id="IPR010663">
    <property type="entry name" value="Znf_FPG/IleRS"/>
</dbReference>
<gene>
    <name evidence="15 18" type="primary">mutM</name>
    <name evidence="15" type="synonym">fpg</name>
    <name evidence="18" type="ORF">ENJ51_04650</name>
</gene>
<comment type="function">
    <text evidence="15">Involved in base excision repair of DNA damaged by oxidation or by mutagenic agents. Acts as DNA glycosylase that recognizes and removes damaged bases. Has a preference for oxidized purines, such as 7,8-dihydro-8-oxoguanine (8-oxoG). Has AP (apurinic/apyrimidinic) lyase activity and introduces nicks in the DNA strand. Cleaves the DNA backbone by beta-delta elimination to generate a single-strand break at the site of the removed base with both 3'- and 5'-phosphates.</text>
</comment>
<dbReference type="AlphaFoldDB" id="A0A7V2T2A1"/>
<dbReference type="PANTHER" id="PTHR22993">
    <property type="entry name" value="FORMAMIDOPYRIMIDINE-DNA GLYCOSYLASE"/>
    <property type="match status" value="1"/>
</dbReference>
<evidence type="ECO:0000256" key="4">
    <source>
        <dbReference type="ARBA" id="ARBA00022723"/>
    </source>
</evidence>
<protein>
    <recommendedName>
        <fullName evidence="15">Formamidopyrimidine-DNA glycosylase</fullName>
        <shortName evidence="15">Fapy-DNA glycosylase</shortName>
        <ecNumber evidence="15">3.2.2.23</ecNumber>
    </recommendedName>
    <alternativeName>
        <fullName evidence="15">DNA-(apurinic or apyrimidinic site) lyase MutM</fullName>
        <shortName evidence="15">AP lyase MutM</shortName>
        <ecNumber evidence="15">4.2.99.18</ecNumber>
    </alternativeName>
</protein>
<dbReference type="SUPFAM" id="SSF46946">
    <property type="entry name" value="S13-like H2TH domain"/>
    <property type="match status" value="1"/>
</dbReference>
<feature type="domain" description="FPG-type" evidence="16">
    <location>
        <begin position="236"/>
        <end position="270"/>
    </location>
</feature>
<dbReference type="SUPFAM" id="SSF57716">
    <property type="entry name" value="Glucocorticoid receptor-like (DNA-binding domain)"/>
    <property type="match status" value="1"/>
</dbReference>
<dbReference type="InterPro" id="IPR020629">
    <property type="entry name" value="FPG_Glyclase"/>
</dbReference>
<keyword evidence="8 15" id="KW-0862">Zinc</keyword>
<dbReference type="Gene3D" id="1.10.8.50">
    <property type="match status" value="1"/>
</dbReference>
<dbReference type="SUPFAM" id="SSF81624">
    <property type="entry name" value="N-terminal domain of MutM-like DNA repair proteins"/>
    <property type="match status" value="1"/>
</dbReference>
<comment type="catalytic activity">
    <reaction evidence="1 15">
        <text>Hydrolysis of DNA containing ring-opened 7-methylguanine residues, releasing 2,6-diamino-4-hydroxy-5-(N-methyl)formamidopyrimidine.</text>
        <dbReference type="EC" id="3.2.2.23"/>
    </reaction>
</comment>
<accession>A0A7V2T2A1</accession>
<evidence type="ECO:0000256" key="2">
    <source>
        <dbReference type="ARBA" id="ARBA00009409"/>
    </source>
</evidence>
<feature type="active site" description="Schiff-base intermediate with DNA" evidence="15">
    <location>
        <position position="2"/>
    </location>
</feature>
<dbReference type="PROSITE" id="PS51068">
    <property type="entry name" value="FPG_CAT"/>
    <property type="match status" value="1"/>
</dbReference>
<dbReference type="Proteomes" id="UP000885750">
    <property type="component" value="Unassembled WGS sequence"/>
</dbReference>
<dbReference type="NCBIfam" id="TIGR00577">
    <property type="entry name" value="fpg"/>
    <property type="match status" value="1"/>
</dbReference>
<evidence type="ECO:0000256" key="1">
    <source>
        <dbReference type="ARBA" id="ARBA00001668"/>
    </source>
</evidence>